<proteinExistence type="predicted"/>
<sequence length="77" mass="8915">MSNTKQKRYTVELDAYLYARNDREAMVKSAKIAEFLRTLDDNQANVTKLTETPFGSCDSREVHKGTLTLFENKLIER</sequence>
<reference evidence="1 2" key="1">
    <citation type="journal article" date="2019" name="Arch. Virol.">
        <title>A novel jumbo Tenacibaculum maritimum lytic phage with head-fiber-like appendages.</title>
        <authorList>
            <person name="Kawato Y."/>
            <person name="Istiqomah I."/>
            <person name="Gaafar A.Y."/>
            <person name="Hanaoka M."/>
            <person name="Ishimaru K."/>
            <person name="Yasuike M."/>
            <person name="Nishiki I."/>
            <person name="Nakamura Y."/>
            <person name="Fujiwara A."/>
            <person name="Nakai T."/>
        </authorList>
    </citation>
    <scope>NUCLEOTIDE SEQUENCE [LARGE SCALE GENOMIC DNA]</scope>
    <source>
        <strain evidence="1 2">PTm1</strain>
    </source>
</reference>
<organism evidence="1 2">
    <name type="scientific">Tenacibaculum phage PTm1</name>
    <dbReference type="NCBI Taxonomy" id="2547425"/>
    <lineage>
        <taxon>Viruses</taxon>
        <taxon>Duplodnaviria</taxon>
        <taxon>Heunggongvirae</taxon>
        <taxon>Uroviricota</taxon>
        <taxon>Caudoviricetes</taxon>
        <taxon>Shirahamavirus</taxon>
        <taxon>Shirahamavirus PTm1</taxon>
    </lineage>
</organism>
<evidence type="ECO:0000313" key="1">
    <source>
        <dbReference type="EMBL" id="BBI90568.1"/>
    </source>
</evidence>
<evidence type="ECO:0000313" key="2">
    <source>
        <dbReference type="Proteomes" id="UP000422648"/>
    </source>
</evidence>
<dbReference type="EMBL" id="AP019524">
    <property type="protein sequence ID" value="BBI90568.1"/>
    <property type="molecule type" value="Genomic_DNA"/>
</dbReference>
<protein>
    <submittedName>
        <fullName evidence="1">Uncharacterized protein</fullName>
    </submittedName>
</protein>
<dbReference type="RefSeq" id="YP_009873860.1">
    <property type="nucleotide sequence ID" value="NC_049340.1"/>
</dbReference>
<accession>A0A5S9EQT5</accession>
<dbReference type="Proteomes" id="UP000422648">
    <property type="component" value="Segment"/>
</dbReference>
<dbReference type="KEGG" id="vg:55802981"/>
<name>A0A5S9EQT5_9CAUD</name>
<keyword evidence="2" id="KW-1185">Reference proteome</keyword>
<dbReference type="GeneID" id="55802981"/>